<organism evidence="2 3">
    <name type="scientific">Rotaria magnacalcarata</name>
    <dbReference type="NCBI Taxonomy" id="392030"/>
    <lineage>
        <taxon>Eukaryota</taxon>
        <taxon>Metazoa</taxon>
        <taxon>Spiralia</taxon>
        <taxon>Gnathifera</taxon>
        <taxon>Rotifera</taxon>
        <taxon>Eurotatoria</taxon>
        <taxon>Bdelloidea</taxon>
        <taxon>Philodinida</taxon>
        <taxon>Philodinidae</taxon>
        <taxon>Rotaria</taxon>
    </lineage>
</organism>
<gene>
    <name evidence="1" type="ORF">CJN711_LOCUS27335</name>
    <name evidence="2" type="ORF">XDN619_LOCUS37254</name>
</gene>
<reference evidence="2" key="1">
    <citation type="submission" date="2021-02" db="EMBL/GenBank/DDBJ databases">
        <authorList>
            <person name="Nowell W R."/>
        </authorList>
    </citation>
    <scope>NUCLEOTIDE SEQUENCE</scope>
</reference>
<dbReference type="InterPro" id="IPR040382">
    <property type="entry name" value="NOL10/Enp2"/>
</dbReference>
<accession>A0A817B1H8</accession>
<dbReference type="PANTHER" id="PTHR14927:SF0">
    <property type="entry name" value="NUCLEOLAR PROTEIN 10"/>
    <property type="match status" value="1"/>
</dbReference>
<name>A0A817B1H8_9BILA</name>
<sequence length="265" mass="31241">MHGYFMNIRLYNQAKSVAEPFAFAEYRKKKLHEKIYLKRVKSRVPMPIASIVNKDLAEKLQQNKSELNIKNKKKQKSLENKETPSILIDTRFQSLFTNLDMQIDANHKYFKSIAPLVSRLNKQTAVEDESISNENEEEEREDNLIDDILTSEEEKETTHRKTKLVPLDAINDTLIKKLFVHYFLNITFTYGCQQHVNGSTSLEQLVKLIDEIDHFEAMFRNKVVRHEVISIDELDQLMRNAVARPRIVEDKEKLRLERNRRNIEP</sequence>
<dbReference type="GO" id="GO:0000462">
    <property type="term" value="P:maturation of SSU-rRNA from tricistronic rRNA transcript (SSU-rRNA, 5.8S rRNA, LSU-rRNA)"/>
    <property type="evidence" value="ECO:0007669"/>
    <property type="project" value="TreeGrafter"/>
</dbReference>
<evidence type="ECO:0000313" key="2">
    <source>
        <dbReference type="EMBL" id="CAF2272831.1"/>
    </source>
</evidence>
<evidence type="ECO:0000313" key="1">
    <source>
        <dbReference type="EMBL" id="CAF1502592.1"/>
    </source>
</evidence>
<dbReference type="GO" id="GO:0032040">
    <property type="term" value="C:small-subunit processome"/>
    <property type="evidence" value="ECO:0007669"/>
    <property type="project" value="TreeGrafter"/>
</dbReference>
<dbReference type="PANTHER" id="PTHR14927">
    <property type="entry name" value="NUCLEOLAR PROTEIN 10"/>
    <property type="match status" value="1"/>
</dbReference>
<comment type="caution">
    <text evidence="2">The sequence shown here is derived from an EMBL/GenBank/DDBJ whole genome shotgun (WGS) entry which is preliminary data.</text>
</comment>
<evidence type="ECO:0000313" key="3">
    <source>
        <dbReference type="Proteomes" id="UP000663887"/>
    </source>
</evidence>
<dbReference type="AlphaFoldDB" id="A0A817B1H8"/>
<protein>
    <submittedName>
        <fullName evidence="2">Uncharacterized protein</fullName>
    </submittedName>
</protein>
<dbReference type="EMBL" id="CAJNOV010012943">
    <property type="protein sequence ID" value="CAF1502592.1"/>
    <property type="molecule type" value="Genomic_DNA"/>
</dbReference>
<proteinExistence type="predicted"/>
<dbReference type="Proteomes" id="UP000663887">
    <property type="component" value="Unassembled WGS sequence"/>
</dbReference>
<dbReference type="Proteomes" id="UP000663855">
    <property type="component" value="Unassembled WGS sequence"/>
</dbReference>
<dbReference type="EMBL" id="CAJNRG010019418">
    <property type="protein sequence ID" value="CAF2272831.1"/>
    <property type="molecule type" value="Genomic_DNA"/>
</dbReference>
<dbReference type="GO" id="GO:0030686">
    <property type="term" value="C:90S preribosome"/>
    <property type="evidence" value="ECO:0007669"/>
    <property type="project" value="TreeGrafter"/>
</dbReference>